<dbReference type="Proteomes" id="UP000485058">
    <property type="component" value="Unassembled WGS sequence"/>
</dbReference>
<protein>
    <submittedName>
        <fullName evidence="2">Uncharacterized protein</fullName>
    </submittedName>
</protein>
<evidence type="ECO:0000313" key="3">
    <source>
        <dbReference type="Proteomes" id="UP000485058"/>
    </source>
</evidence>
<name>A0A699YFY3_HAELA</name>
<gene>
    <name evidence="2" type="ORF">HaLaN_03106</name>
</gene>
<proteinExistence type="predicted"/>
<sequence length="246" mass="26975">MPCWPSRPGAAPLLLLLADLEDGSGGLSEPLYFDFVNYCAWKVAARQLRTPSARAEFSQRVAQELLATLWPQGRAVAQAAAQASSVPGVASEQAVVQLVTTLLEVLQSGNYLCRYQLVWGEHPGGWPQDWMVSQPTMAGAPPSASSPAAPDTVFQVKLHRPADLEGCVALRSEEEDGWWSRTVSLMISLLLKEAGYSRAEADEFFYQDAWQGPTSLQDQLLLFLGDPLEQVGIDFKPSTLVQNWQL</sequence>
<dbReference type="AlphaFoldDB" id="A0A699YFY3"/>
<evidence type="ECO:0000256" key="1">
    <source>
        <dbReference type="SAM" id="SignalP"/>
    </source>
</evidence>
<organism evidence="2 3">
    <name type="scientific">Haematococcus lacustris</name>
    <name type="common">Green alga</name>
    <name type="synonym">Haematococcus pluvialis</name>
    <dbReference type="NCBI Taxonomy" id="44745"/>
    <lineage>
        <taxon>Eukaryota</taxon>
        <taxon>Viridiplantae</taxon>
        <taxon>Chlorophyta</taxon>
        <taxon>core chlorophytes</taxon>
        <taxon>Chlorophyceae</taxon>
        <taxon>CS clade</taxon>
        <taxon>Chlamydomonadales</taxon>
        <taxon>Haematococcaceae</taxon>
        <taxon>Haematococcus</taxon>
    </lineage>
</organism>
<feature type="chain" id="PRO_5025382433" evidence="1">
    <location>
        <begin position="27"/>
        <end position="246"/>
    </location>
</feature>
<keyword evidence="3" id="KW-1185">Reference proteome</keyword>
<reference evidence="2 3" key="1">
    <citation type="submission" date="2020-02" db="EMBL/GenBank/DDBJ databases">
        <title>Draft genome sequence of Haematococcus lacustris strain NIES-144.</title>
        <authorList>
            <person name="Morimoto D."/>
            <person name="Nakagawa S."/>
            <person name="Yoshida T."/>
            <person name="Sawayama S."/>
        </authorList>
    </citation>
    <scope>NUCLEOTIDE SEQUENCE [LARGE SCALE GENOMIC DNA]</scope>
    <source>
        <strain evidence="2 3">NIES-144</strain>
    </source>
</reference>
<comment type="caution">
    <text evidence="2">The sequence shown here is derived from an EMBL/GenBank/DDBJ whole genome shotgun (WGS) entry which is preliminary data.</text>
</comment>
<keyword evidence="1" id="KW-0732">Signal</keyword>
<accession>A0A699YFY3</accession>
<dbReference type="EMBL" id="BLLF01000144">
    <property type="protein sequence ID" value="GFH08185.1"/>
    <property type="molecule type" value="Genomic_DNA"/>
</dbReference>
<evidence type="ECO:0000313" key="2">
    <source>
        <dbReference type="EMBL" id="GFH08185.1"/>
    </source>
</evidence>
<feature type="signal peptide" evidence="1">
    <location>
        <begin position="1"/>
        <end position="26"/>
    </location>
</feature>